<dbReference type="AlphaFoldDB" id="A0A8J3PMQ5"/>
<dbReference type="EMBL" id="BONU01000019">
    <property type="protein sequence ID" value="GIG74554.1"/>
    <property type="molecule type" value="Genomic_DNA"/>
</dbReference>
<feature type="compositionally biased region" description="Low complexity" evidence="1">
    <location>
        <begin position="18"/>
        <end position="36"/>
    </location>
</feature>
<gene>
    <name evidence="4" type="ORF">Pfl04_29580</name>
</gene>
<feature type="domain" description="General stress protein 17M-like" evidence="3">
    <location>
        <begin position="49"/>
        <end position="133"/>
    </location>
</feature>
<keyword evidence="2" id="KW-0472">Membrane</keyword>
<evidence type="ECO:0000313" key="4">
    <source>
        <dbReference type="EMBL" id="GIG74554.1"/>
    </source>
</evidence>
<keyword evidence="2" id="KW-1133">Transmembrane helix</keyword>
<dbReference type="InterPro" id="IPR025889">
    <property type="entry name" value="GSP17M-like_dom"/>
</dbReference>
<keyword evidence="2" id="KW-0812">Transmembrane</keyword>
<sequence>MTMPSNPADGPAPGLPGSGSPNIPAGPAGVPTAPGGSVTGPFSERPTVTVATFEEYEPAQRAVDYLSDNQFPVEHTVIVGTDLRLVEKVLGRMTTGRAALAGAATGAWFGLLIGLLLSIFTVSAWWALLLTGLIIGALWGAAFGAIAHAMTGGRRDFASRSALEAGQYAVMVDTEHAEQARQLLTRLNWQASGAGTP</sequence>
<name>A0A8J3PMQ5_9ACTN</name>
<evidence type="ECO:0000259" key="3">
    <source>
        <dbReference type="Pfam" id="PF11181"/>
    </source>
</evidence>
<protein>
    <submittedName>
        <fullName evidence="4">Membrane protein</fullName>
    </submittedName>
</protein>
<keyword evidence="5" id="KW-1185">Reference proteome</keyword>
<dbReference type="Proteomes" id="UP000653674">
    <property type="component" value="Unassembled WGS sequence"/>
</dbReference>
<feature type="region of interest" description="Disordered" evidence="1">
    <location>
        <begin position="1"/>
        <end position="44"/>
    </location>
</feature>
<organism evidence="4 5">
    <name type="scientific">Planosporangium flavigriseum</name>
    <dbReference type="NCBI Taxonomy" id="373681"/>
    <lineage>
        <taxon>Bacteria</taxon>
        <taxon>Bacillati</taxon>
        <taxon>Actinomycetota</taxon>
        <taxon>Actinomycetes</taxon>
        <taxon>Micromonosporales</taxon>
        <taxon>Micromonosporaceae</taxon>
        <taxon>Planosporangium</taxon>
    </lineage>
</organism>
<evidence type="ECO:0000256" key="2">
    <source>
        <dbReference type="SAM" id="Phobius"/>
    </source>
</evidence>
<dbReference type="Pfam" id="PF11181">
    <property type="entry name" value="YflT"/>
    <property type="match status" value="1"/>
</dbReference>
<proteinExistence type="predicted"/>
<feature type="transmembrane region" description="Helical" evidence="2">
    <location>
        <begin position="98"/>
        <end position="120"/>
    </location>
</feature>
<comment type="caution">
    <text evidence="4">The sequence shown here is derived from an EMBL/GenBank/DDBJ whole genome shotgun (WGS) entry which is preliminary data.</text>
</comment>
<feature type="transmembrane region" description="Helical" evidence="2">
    <location>
        <begin position="126"/>
        <end position="150"/>
    </location>
</feature>
<evidence type="ECO:0000313" key="5">
    <source>
        <dbReference type="Proteomes" id="UP000653674"/>
    </source>
</evidence>
<reference evidence="4" key="1">
    <citation type="submission" date="2021-01" db="EMBL/GenBank/DDBJ databases">
        <title>Whole genome shotgun sequence of Planosporangium flavigriseum NBRC 105377.</title>
        <authorList>
            <person name="Komaki H."/>
            <person name="Tamura T."/>
        </authorList>
    </citation>
    <scope>NUCLEOTIDE SEQUENCE</scope>
    <source>
        <strain evidence="4">NBRC 105377</strain>
    </source>
</reference>
<evidence type="ECO:0000256" key="1">
    <source>
        <dbReference type="SAM" id="MobiDB-lite"/>
    </source>
</evidence>
<accession>A0A8J3PMQ5</accession>